<evidence type="ECO:0008006" key="4">
    <source>
        <dbReference type="Google" id="ProtNLM"/>
    </source>
</evidence>
<organism evidence="2 3">
    <name type="scientific">Streptomyces anandii</name>
    <dbReference type="NCBI Taxonomy" id="285454"/>
    <lineage>
        <taxon>Bacteria</taxon>
        <taxon>Bacillati</taxon>
        <taxon>Actinomycetota</taxon>
        <taxon>Actinomycetes</taxon>
        <taxon>Kitasatosporales</taxon>
        <taxon>Streptomycetaceae</taxon>
        <taxon>Streptomyces</taxon>
    </lineage>
</organism>
<feature type="region of interest" description="Disordered" evidence="1">
    <location>
        <begin position="26"/>
        <end position="100"/>
    </location>
</feature>
<feature type="compositionally biased region" description="Gly residues" evidence="1">
    <location>
        <begin position="66"/>
        <end position="76"/>
    </location>
</feature>
<evidence type="ECO:0000256" key="1">
    <source>
        <dbReference type="SAM" id="MobiDB-lite"/>
    </source>
</evidence>
<feature type="compositionally biased region" description="Low complexity" evidence="1">
    <location>
        <begin position="54"/>
        <end position="65"/>
    </location>
</feature>
<dbReference type="Proteomes" id="UP001599756">
    <property type="component" value="Unassembled WGS sequence"/>
</dbReference>
<protein>
    <recommendedName>
        <fullName evidence="4">Secreted protein</fullName>
    </recommendedName>
</protein>
<comment type="caution">
    <text evidence="2">The sequence shown here is derived from an EMBL/GenBank/DDBJ whole genome shotgun (WGS) entry which is preliminary data.</text>
</comment>
<keyword evidence="3" id="KW-1185">Reference proteome</keyword>
<proteinExistence type="predicted"/>
<evidence type="ECO:0000313" key="2">
    <source>
        <dbReference type="EMBL" id="MFE1749616.1"/>
    </source>
</evidence>
<dbReference type="RefSeq" id="WP_381799470.1">
    <property type="nucleotide sequence ID" value="NZ_JBHYTS010000003.1"/>
</dbReference>
<sequence length="186" mass="19228">MKTWGRRVRFTAVLAVVVLALTGFSRGHSHSRHRSGGGSGGGGCSSSRQDHDTSTSSGGTSTSRSGTGGTYTGGSYGSRPTHRATATPSGGGGTAQPLQDASARLVSCATGKKPYTTAEVRNPNDRDGSFGVQVTFLDRDGAELGRRYVVTKVSARATRTLRVDADASVLGRLDHCEVTRAAAAVR</sequence>
<gene>
    <name evidence="2" type="ORF">ACFW88_03505</name>
</gene>
<accession>A0ABW6GZP4</accession>
<name>A0ABW6GZP4_9ACTN</name>
<reference evidence="2 3" key="1">
    <citation type="submission" date="2024-09" db="EMBL/GenBank/DDBJ databases">
        <title>The Natural Products Discovery Center: Release of the First 8490 Sequenced Strains for Exploring Actinobacteria Biosynthetic Diversity.</title>
        <authorList>
            <person name="Kalkreuter E."/>
            <person name="Kautsar S.A."/>
            <person name="Yang D."/>
            <person name="Bader C.D."/>
            <person name="Teijaro C.N."/>
            <person name="Fluegel L."/>
            <person name="Davis C.M."/>
            <person name="Simpson J.R."/>
            <person name="Lauterbach L."/>
            <person name="Steele A.D."/>
            <person name="Gui C."/>
            <person name="Meng S."/>
            <person name="Li G."/>
            <person name="Viehrig K."/>
            <person name="Ye F."/>
            <person name="Su P."/>
            <person name="Kiefer A.F."/>
            <person name="Nichols A."/>
            <person name="Cepeda A.J."/>
            <person name="Yan W."/>
            <person name="Fan B."/>
            <person name="Jiang Y."/>
            <person name="Adhikari A."/>
            <person name="Zheng C.-J."/>
            <person name="Schuster L."/>
            <person name="Cowan T.M."/>
            <person name="Smanski M.J."/>
            <person name="Chevrette M.G."/>
            <person name="De Carvalho L.P.S."/>
            <person name="Shen B."/>
        </authorList>
    </citation>
    <scope>NUCLEOTIDE SEQUENCE [LARGE SCALE GENOMIC DNA]</scope>
    <source>
        <strain evidence="2 3">NPDC059500</strain>
    </source>
</reference>
<dbReference type="EMBL" id="JBHYTS010000003">
    <property type="protein sequence ID" value="MFE1749616.1"/>
    <property type="molecule type" value="Genomic_DNA"/>
</dbReference>
<evidence type="ECO:0000313" key="3">
    <source>
        <dbReference type="Proteomes" id="UP001599756"/>
    </source>
</evidence>